<name>A0AAN9QYZ9_PHACN</name>
<organism evidence="1 2">
    <name type="scientific">Phaseolus coccineus</name>
    <name type="common">Scarlet runner bean</name>
    <name type="synonym">Phaseolus multiflorus</name>
    <dbReference type="NCBI Taxonomy" id="3886"/>
    <lineage>
        <taxon>Eukaryota</taxon>
        <taxon>Viridiplantae</taxon>
        <taxon>Streptophyta</taxon>
        <taxon>Embryophyta</taxon>
        <taxon>Tracheophyta</taxon>
        <taxon>Spermatophyta</taxon>
        <taxon>Magnoliopsida</taxon>
        <taxon>eudicotyledons</taxon>
        <taxon>Gunneridae</taxon>
        <taxon>Pentapetalae</taxon>
        <taxon>rosids</taxon>
        <taxon>fabids</taxon>
        <taxon>Fabales</taxon>
        <taxon>Fabaceae</taxon>
        <taxon>Papilionoideae</taxon>
        <taxon>50 kb inversion clade</taxon>
        <taxon>NPAAA clade</taxon>
        <taxon>indigoferoid/millettioid clade</taxon>
        <taxon>Phaseoleae</taxon>
        <taxon>Phaseolus</taxon>
    </lineage>
</organism>
<evidence type="ECO:0000313" key="2">
    <source>
        <dbReference type="Proteomes" id="UP001374584"/>
    </source>
</evidence>
<accession>A0AAN9QYZ9</accession>
<dbReference type="AlphaFoldDB" id="A0AAN9QYZ9"/>
<comment type="caution">
    <text evidence="1">The sequence shown here is derived from an EMBL/GenBank/DDBJ whole genome shotgun (WGS) entry which is preliminary data.</text>
</comment>
<dbReference type="EMBL" id="JAYMYR010000007">
    <property type="protein sequence ID" value="KAK7353072.1"/>
    <property type="molecule type" value="Genomic_DNA"/>
</dbReference>
<sequence length="127" mass="14471">MLHTLGLRWSCCGNLRLHKLEKDKTFCNLQAISKMVEKDITLQACELDNKSIYKIEVDDREDTAHSTSNGRGYKVKILKARKWNPQGLVAGEKRSFWDPNINPPPHNPTTYLVTTSPFGEAKSSFHL</sequence>
<dbReference type="Proteomes" id="UP001374584">
    <property type="component" value="Unassembled WGS sequence"/>
</dbReference>
<proteinExistence type="predicted"/>
<reference evidence="1 2" key="1">
    <citation type="submission" date="2024-01" db="EMBL/GenBank/DDBJ databases">
        <title>The genomes of 5 underutilized Papilionoideae crops provide insights into root nodulation and disease resistanc.</title>
        <authorList>
            <person name="Jiang F."/>
        </authorList>
    </citation>
    <scope>NUCLEOTIDE SEQUENCE [LARGE SCALE GENOMIC DNA]</scope>
    <source>
        <strain evidence="1">JINMINGXINNONG_FW02</strain>
        <tissue evidence="1">Leaves</tissue>
    </source>
</reference>
<protein>
    <submittedName>
        <fullName evidence="1">Uncharacterized protein</fullName>
    </submittedName>
</protein>
<gene>
    <name evidence="1" type="ORF">VNO80_18508</name>
</gene>
<keyword evidence="2" id="KW-1185">Reference proteome</keyword>
<evidence type="ECO:0000313" key="1">
    <source>
        <dbReference type="EMBL" id="KAK7353072.1"/>
    </source>
</evidence>